<evidence type="ECO:0000313" key="3">
    <source>
        <dbReference type="EMBL" id="RDX45349.1"/>
    </source>
</evidence>
<sequence length="83" mass="8974">QPFLVAALTMVSIAHTMAAVSRPVAGFMLSALQVVLVGAMFVERSRHSATPMQRALMTIIPKDVWSAMKLLGLVPDIKKYGCC</sequence>
<protein>
    <submittedName>
        <fullName evidence="3">Uncharacterized protein</fullName>
    </submittedName>
</protein>
<feature type="signal peptide" evidence="2">
    <location>
        <begin position="1"/>
        <end position="18"/>
    </location>
</feature>
<reference evidence="3 4" key="1">
    <citation type="journal article" date="2018" name="Biotechnol. Biofuels">
        <title>Integrative visual omics of the white-rot fungus Polyporus brumalis exposes the biotechnological potential of its oxidative enzymes for delignifying raw plant biomass.</title>
        <authorList>
            <person name="Miyauchi S."/>
            <person name="Rancon A."/>
            <person name="Drula E."/>
            <person name="Hage H."/>
            <person name="Chaduli D."/>
            <person name="Favel A."/>
            <person name="Grisel S."/>
            <person name="Henrissat B."/>
            <person name="Herpoel-Gimbert I."/>
            <person name="Ruiz-Duenas F.J."/>
            <person name="Chevret D."/>
            <person name="Hainaut M."/>
            <person name="Lin J."/>
            <person name="Wang M."/>
            <person name="Pangilinan J."/>
            <person name="Lipzen A."/>
            <person name="Lesage-Meessen L."/>
            <person name="Navarro D."/>
            <person name="Riley R."/>
            <person name="Grigoriev I.V."/>
            <person name="Zhou S."/>
            <person name="Raouche S."/>
            <person name="Rosso M.N."/>
        </authorList>
    </citation>
    <scope>NUCLEOTIDE SEQUENCE [LARGE SCALE GENOMIC DNA]</scope>
    <source>
        <strain evidence="3 4">BRFM 1820</strain>
    </source>
</reference>
<proteinExistence type="predicted"/>
<feature type="non-terminal residue" evidence="3">
    <location>
        <position position="1"/>
    </location>
</feature>
<evidence type="ECO:0000256" key="1">
    <source>
        <dbReference type="SAM" id="Phobius"/>
    </source>
</evidence>
<evidence type="ECO:0000256" key="2">
    <source>
        <dbReference type="SAM" id="SignalP"/>
    </source>
</evidence>
<name>A0A371CYK6_9APHY</name>
<keyword evidence="1" id="KW-0472">Membrane</keyword>
<evidence type="ECO:0000313" key="4">
    <source>
        <dbReference type="Proteomes" id="UP000256964"/>
    </source>
</evidence>
<dbReference type="EMBL" id="KZ857438">
    <property type="protein sequence ID" value="RDX45349.1"/>
    <property type="molecule type" value="Genomic_DNA"/>
</dbReference>
<feature type="transmembrane region" description="Helical" evidence="1">
    <location>
        <begin position="24"/>
        <end position="42"/>
    </location>
</feature>
<keyword evidence="4" id="KW-1185">Reference proteome</keyword>
<feature type="non-terminal residue" evidence="3">
    <location>
        <position position="83"/>
    </location>
</feature>
<gene>
    <name evidence="3" type="ORF">OH76DRAFT_1300383</name>
</gene>
<keyword evidence="2" id="KW-0732">Signal</keyword>
<organism evidence="3 4">
    <name type="scientific">Lentinus brumalis</name>
    <dbReference type="NCBI Taxonomy" id="2498619"/>
    <lineage>
        <taxon>Eukaryota</taxon>
        <taxon>Fungi</taxon>
        <taxon>Dikarya</taxon>
        <taxon>Basidiomycota</taxon>
        <taxon>Agaricomycotina</taxon>
        <taxon>Agaricomycetes</taxon>
        <taxon>Polyporales</taxon>
        <taxon>Polyporaceae</taxon>
        <taxon>Lentinus</taxon>
    </lineage>
</organism>
<dbReference type="OrthoDB" id="2952577at2759"/>
<dbReference type="AlphaFoldDB" id="A0A371CYK6"/>
<keyword evidence="1" id="KW-0812">Transmembrane</keyword>
<dbReference type="Proteomes" id="UP000256964">
    <property type="component" value="Unassembled WGS sequence"/>
</dbReference>
<keyword evidence="1" id="KW-1133">Transmembrane helix</keyword>
<accession>A0A371CYK6</accession>
<feature type="chain" id="PRO_5016959862" evidence="2">
    <location>
        <begin position="19"/>
        <end position="83"/>
    </location>
</feature>